<comment type="caution">
    <text evidence="1">The sequence shown here is derived from an EMBL/GenBank/DDBJ whole genome shotgun (WGS) entry which is preliminary data.</text>
</comment>
<evidence type="ECO:0000313" key="1">
    <source>
        <dbReference type="EMBL" id="MCP1674519.1"/>
    </source>
</evidence>
<keyword evidence="2" id="KW-1185">Reference proteome</keyword>
<dbReference type="AlphaFoldDB" id="A0AAE3G3Q6"/>
<name>A0AAE3G3Q6_9GAMM</name>
<dbReference type="RefSeq" id="WP_253476572.1">
    <property type="nucleotide sequence ID" value="NZ_JALJXV010000003.1"/>
</dbReference>
<dbReference type="EMBL" id="JALJXV010000003">
    <property type="protein sequence ID" value="MCP1674519.1"/>
    <property type="molecule type" value="Genomic_DNA"/>
</dbReference>
<organism evidence="1 2">
    <name type="scientific">Natronocella acetinitrilica</name>
    <dbReference type="NCBI Taxonomy" id="414046"/>
    <lineage>
        <taxon>Bacteria</taxon>
        <taxon>Pseudomonadati</taxon>
        <taxon>Pseudomonadota</taxon>
        <taxon>Gammaproteobacteria</taxon>
        <taxon>Chromatiales</taxon>
        <taxon>Ectothiorhodospiraceae</taxon>
        <taxon>Natronocella</taxon>
    </lineage>
</organism>
<reference evidence="1" key="1">
    <citation type="submission" date="2022-03" db="EMBL/GenBank/DDBJ databases">
        <title>Genomic Encyclopedia of Type Strains, Phase III (KMG-III): the genomes of soil and plant-associated and newly described type strains.</title>
        <authorList>
            <person name="Whitman W."/>
        </authorList>
    </citation>
    <scope>NUCLEOTIDE SEQUENCE</scope>
    <source>
        <strain evidence="1">ANL 6-2</strain>
    </source>
</reference>
<protein>
    <submittedName>
        <fullName evidence="1">Uncharacterized protein</fullName>
    </submittedName>
</protein>
<proteinExistence type="predicted"/>
<sequence length="55" mass="5872">MAASRNAVRLPLRPRGRDEVVTPRPIAGRHAALVEAALAETLASEGETLRALARI</sequence>
<dbReference type="Proteomes" id="UP001205843">
    <property type="component" value="Unassembled WGS sequence"/>
</dbReference>
<gene>
    <name evidence="1" type="ORF">J2T57_001621</name>
</gene>
<accession>A0AAE3G3Q6</accession>
<evidence type="ECO:0000313" key="2">
    <source>
        <dbReference type="Proteomes" id="UP001205843"/>
    </source>
</evidence>